<proteinExistence type="predicted"/>
<reference evidence="2 3" key="1">
    <citation type="journal article" date="2014" name="BMC Genomics">
        <title>Comparative genomics of the major fungal agents of human and animal Sporotrichosis: Sporothrix schenckii and Sporothrix brasiliensis.</title>
        <authorList>
            <person name="Teixeira M.M."/>
            <person name="de Almeida L.G."/>
            <person name="Kubitschek-Barreira P."/>
            <person name="Alves F.L."/>
            <person name="Kioshima E.S."/>
            <person name="Abadio A.K."/>
            <person name="Fernandes L."/>
            <person name="Derengowski L.S."/>
            <person name="Ferreira K.S."/>
            <person name="Souza R.C."/>
            <person name="Ruiz J.C."/>
            <person name="de Andrade N.C."/>
            <person name="Paes H.C."/>
            <person name="Nicola A.M."/>
            <person name="Albuquerque P."/>
            <person name="Gerber A.L."/>
            <person name="Martins V.P."/>
            <person name="Peconick L.D."/>
            <person name="Neto A.V."/>
            <person name="Chaucanez C.B."/>
            <person name="Silva P.A."/>
            <person name="Cunha O.L."/>
            <person name="de Oliveira F.F."/>
            <person name="dos Santos T.C."/>
            <person name="Barros A.L."/>
            <person name="Soares M.A."/>
            <person name="de Oliveira L.M."/>
            <person name="Marini M.M."/>
            <person name="Villalobos-Duno H."/>
            <person name="Cunha M.M."/>
            <person name="de Hoog S."/>
            <person name="da Silveira J.F."/>
            <person name="Henrissat B."/>
            <person name="Nino-Vega G.A."/>
            <person name="Cisalpino P.S."/>
            <person name="Mora-Montes H.M."/>
            <person name="Almeida S.R."/>
            <person name="Stajich J.E."/>
            <person name="Lopes-Bezerra L.M."/>
            <person name="Vasconcelos A.T."/>
            <person name="Felipe M.S."/>
        </authorList>
    </citation>
    <scope>NUCLEOTIDE SEQUENCE [LARGE SCALE GENOMIC DNA]</scope>
    <source>
        <strain evidence="2 3">5110</strain>
    </source>
</reference>
<sequence>MASLIRGLGPHLQQMKDDADELFAAHPMEDKFAPSFAPSDGPLVATRITKGISYYFTANVFIKRQPHADEMGLDIYGNHVVIPYIADRLRNEAAALQFIAKHTSIPVPKVVCLWEENGLVHLKTSMVLDGIELRNVGESLLPTAIERVTAQLETDITPQLQQLRRNSIGSASPTLPVIVPHLLWKWKDKRVWPQVTAETDEFVFVHTDLDRQNILVDPATFRIVCILDWETAGFFPRDWELPKWKVEARTPEKLHMETEAKKRHLALFGADFADDEQ</sequence>
<protein>
    <recommendedName>
        <fullName evidence="1">Aminoglycoside phosphotransferase domain-containing protein</fullName>
    </recommendedName>
</protein>
<dbReference type="Pfam" id="PF01636">
    <property type="entry name" value="APH"/>
    <property type="match status" value="1"/>
</dbReference>
<dbReference type="CDD" id="cd05120">
    <property type="entry name" value="APH_ChoK_like"/>
    <property type="match status" value="1"/>
</dbReference>
<dbReference type="Gene3D" id="3.90.1200.10">
    <property type="match status" value="1"/>
</dbReference>
<dbReference type="InterPro" id="IPR002575">
    <property type="entry name" value="Aminoglycoside_PTrfase"/>
</dbReference>
<dbReference type="SUPFAM" id="SSF56112">
    <property type="entry name" value="Protein kinase-like (PK-like)"/>
    <property type="match status" value="1"/>
</dbReference>
<comment type="caution">
    <text evidence="2">The sequence shown here is derived from an EMBL/GenBank/DDBJ whole genome shotgun (WGS) entry which is preliminary data.</text>
</comment>
<feature type="domain" description="Aminoglycoside phosphotransferase" evidence="1">
    <location>
        <begin position="86"/>
        <end position="237"/>
    </location>
</feature>
<dbReference type="PANTHER" id="PTHR21310:SF58">
    <property type="entry name" value="AMINOGLYCOSIDE PHOSPHOTRANSFERASE DOMAIN-CONTAINING PROTEIN"/>
    <property type="match status" value="1"/>
</dbReference>
<keyword evidence="3" id="KW-1185">Reference proteome</keyword>
<dbReference type="EMBL" id="AWTV01000008">
    <property type="protein sequence ID" value="KIH90560.1"/>
    <property type="molecule type" value="Genomic_DNA"/>
</dbReference>
<gene>
    <name evidence="2" type="ORF">SPBR_00935</name>
</gene>
<dbReference type="InterPro" id="IPR051678">
    <property type="entry name" value="AGP_Transferase"/>
</dbReference>
<evidence type="ECO:0000313" key="2">
    <source>
        <dbReference type="EMBL" id="KIH90560.1"/>
    </source>
</evidence>
<dbReference type="RefSeq" id="XP_040618570.1">
    <property type="nucleotide sequence ID" value="XM_040759254.1"/>
</dbReference>
<accession>A0A0C2IUU3</accession>
<evidence type="ECO:0000313" key="3">
    <source>
        <dbReference type="Proteomes" id="UP000031575"/>
    </source>
</evidence>
<dbReference type="PANTHER" id="PTHR21310">
    <property type="entry name" value="AMINOGLYCOSIDE PHOSPHOTRANSFERASE-RELATED-RELATED"/>
    <property type="match status" value="1"/>
</dbReference>
<dbReference type="VEuPathDB" id="FungiDB:SPBR_00935"/>
<dbReference type="Proteomes" id="UP000031575">
    <property type="component" value="Unassembled WGS sequence"/>
</dbReference>
<organism evidence="2 3">
    <name type="scientific">Sporothrix brasiliensis 5110</name>
    <dbReference type="NCBI Taxonomy" id="1398154"/>
    <lineage>
        <taxon>Eukaryota</taxon>
        <taxon>Fungi</taxon>
        <taxon>Dikarya</taxon>
        <taxon>Ascomycota</taxon>
        <taxon>Pezizomycotina</taxon>
        <taxon>Sordariomycetes</taxon>
        <taxon>Sordariomycetidae</taxon>
        <taxon>Ophiostomatales</taxon>
        <taxon>Ophiostomataceae</taxon>
        <taxon>Sporothrix</taxon>
    </lineage>
</organism>
<evidence type="ECO:0000259" key="1">
    <source>
        <dbReference type="Pfam" id="PF01636"/>
    </source>
</evidence>
<dbReference type="OrthoDB" id="2906425at2759"/>
<dbReference type="GeneID" id="63674175"/>
<dbReference type="AlphaFoldDB" id="A0A0C2IUU3"/>
<dbReference type="HOGENOM" id="CLU_069864_0_0_1"/>
<name>A0A0C2IUU3_9PEZI</name>
<dbReference type="InterPro" id="IPR011009">
    <property type="entry name" value="Kinase-like_dom_sf"/>
</dbReference>